<sequence>MVTIVIALCLFALLSSPSVAGYSKSWRDEEDTGLDLLPKHFPEEGYYGYAIVNTKRSNEMLFGDNFAPQLNPFVIHAKAKRDDDTPMRLCGMKLVSTVVEICAGCTKPSGMTLVGKRACNASPSFNQFLTHCLPALGTLVKRSQPISDMCCKDMCSKTQIKENFCC</sequence>
<keyword evidence="1 2" id="KW-0732">Signal</keyword>
<evidence type="ECO:0000313" key="3">
    <source>
        <dbReference type="Proteomes" id="UP000095287"/>
    </source>
</evidence>
<dbReference type="InterPro" id="IPR036438">
    <property type="entry name" value="Insulin-like_sf"/>
</dbReference>
<reference evidence="4" key="1">
    <citation type="submission" date="2016-11" db="UniProtKB">
        <authorList>
            <consortium name="WormBaseParasite"/>
        </authorList>
    </citation>
    <scope>IDENTIFICATION</scope>
</reference>
<evidence type="ECO:0000313" key="4">
    <source>
        <dbReference type="WBParaSite" id="L893_g3265.t1"/>
    </source>
</evidence>
<keyword evidence="3" id="KW-1185">Reference proteome</keyword>
<proteinExistence type="predicted"/>
<evidence type="ECO:0000256" key="2">
    <source>
        <dbReference type="SAM" id="SignalP"/>
    </source>
</evidence>
<dbReference type="AlphaFoldDB" id="A0A1I8A518"/>
<dbReference type="SUPFAM" id="SSF56994">
    <property type="entry name" value="Insulin-like"/>
    <property type="match status" value="1"/>
</dbReference>
<dbReference type="Proteomes" id="UP000095287">
    <property type="component" value="Unplaced"/>
</dbReference>
<organism evidence="3 4">
    <name type="scientific">Steinernema glaseri</name>
    <dbReference type="NCBI Taxonomy" id="37863"/>
    <lineage>
        <taxon>Eukaryota</taxon>
        <taxon>Metazoa</taxon>
        <taxon>Ecdysozoa</taxon>
        <taxon>Nematoda</taxon>
        <taxon>Chromadorea</taxon>
        <taxon>Rhabditida</taxon>
        <taxon>Tylenchina</taxon>
        <taxon>Panagrolaimomorpha</taxon>
        <taxon>Strongyloidoidea</taxon>
        <taxon>Steinernematidae</taxon>
        <taxon>Steinernema</taxon>
    </lineage>
</organism>
<feature type="signal peptide" evidence="2">
    <location>
        <begin position="1"/>
        <end position="20"/>
    </location>
</feature>
<feature type="chain" id="PRO_5009314182" evidence="2">
    <location>
        <begin position="21"/>
        <end position="166"/>
    </location>
</feature>
<accession>A0A1I8A518</accession>
<name>A0A1I8A518_9BILA</name>
<evidence type="ECO:0000256" key="1">
    <source>
        <dbReference type="ARBA" id="ARBA00022729"/>
    </source>
</evidence>
<dbReference type="WBParaSite" id="L893_g3265.t1">
    <property type="protein sequence ID" value="L893_g3265.t1"/>
    <property type="gene ID" value="L893_g3265"/>
</dbReference>
<protein>
    <submittedName>
        <fullName evidence="4">Saposin B-type domain-containing protein</fullName>
    </submittedName>
</protein>